<dbReference type="InterPro" id="IPR036890">
    <property type="entry name" value="HATPase_C_sf"/>
</dbReference>
<dbReference type="Gene3D" id="3.30.565.10">
    <property type="entry name" value="Histidine kinase-like ATPase, C-terminal domain"/>
    <property type="match status" value="1"/>
</dbReference>
<keyword evidence="5 9" id="KW-0418">Kinase</keyword>
<protein>
    <recommendedName>
        <fullName evidence="2">histidine kinase</fullName>
        <ecNumber evidence="2">2.7.13.3</ecNumber>
    </recommendedName>
</protein>
<dbReference type="CDD" id="cd00082">
    <property type="entry name" value="HisKA"/>
    <property type="match status" value="1"/>
</dbReference>
<keyword evidence="7" id="KW-0472">Membrane</keyword>
<evidence type="ECO:0000313" key="9">
    <source>
        <dbReference type="EMBL" id="RLT73587.1"/>
    </source>
</evidence>
<dbReference type="RefSeq" id="WP_121735947.1">
    <property type="nucleotide sequence ID" value="NZ_QXXG01000011.1"/>
</dbReference>
<proteinExistence type="predicted"/>
<dbReference type="InterPro" id="IPR003594">
    <property type="entry name" value="HATPase_dom"/>
</dbReference>
<gene>
    <name evidence="9" type="ORF">D7V78_09145</name>
</gene>
<feature type="transmembrane region" description="Helical" evidence="7">
    <location>
        <begin position="256"/>
        <end position="276"/>
    </location>
</feature>
<organism evidence="9 10">
    <name type="scientific">Parabacteroides distasonis</name>
    <dbReference type="NCBI Taxonomy" id="823"/>
    <lineage>
        <taxon>Bacteria</taxon>
        <taxon>Pseudomonadati</taxon>
        <taxon>Bacteroidota</taxon>
        <taxon>Bacteroidia</taxon>
        <taxon>Bacteroidales</taxon>
        <taxon>Tannerellaceae</taxon>
        <taxon>Parabacteroides</taxon>
    </lineage>
</organism>
<dbReference type="AlphaFoldDB" id="A0A3L7ZRN3"/>
<dbReference type="PANTHER" id="PTHR43711">
    <property type="entry name" value="TWO-COMPONENT HISTIDINE KINASE"/>
    <property type="match status" value="1"/>
</dbReference>
<dbReference type="EC" id="2.7.13.3" evidence="2"/>
<name>A0A3L7ZRN3_PARDI</name>
<keyword evidence="7" id="KW-0812">Transmembrane</keyword>
<keyword evidence="3" id="KW-0597">Phosphoprotein</keyword>
<keyword evidence="4" id="KW-0808">Transferase</keyword>
<dbReference type="PANTHER" id="PTHR43711:SF31">
    <property type="entry name" value="HISTIDINE KINASE"/>
    <property type="match status" value="1"/>
</dbReference>
<dbReference type="PRINTS" id="PR00344">
    <property type="entry name" value="BCTRLSENSOR"/>
</dbReference>
<evidence type="ECO:0000256" key="5">
    <source>
        <dbReference type="ARBA" id="ARBA00022777"/>
    </source>
</evidence>
<comment type="caution">
    <text evidence="9">The sequence shown here is derived from an EMBL/GenBank/DDBJ whole genome shotgun (WGS) entry which is preliminary data.</text>
</comment>
<dbReference type="InterPro" id="IPR004358">
    <property type="entry name" value="Sig_transdc_His_kin-like_C"/>
</dbReference>
<dbReference type="EMBL" id="RAYI01000015">
    <property type="protein sequence ID" value="RLT73587.1"/>
    <property type="molecule type" value="Genomic_DNA"/>
</dbReference>
<dbReference type="SMART" id="SM00387">
    <property type="entry name" value="HATPase_c"/>
    <property type="match status" value="1"/>
</dbReference>
<feature type="domain" description="Histidine kinase" evidence="8">
    <location>
        <begin position="295"/>
        <end position="510"/>
    </location>
</feature>
<evidence type="ECO:0000313" key="10">
    <source>
        <dbReference type="Proteomes" id="UP000278164"/>
    </source>
</evidence>
<evidence type="ECO:0000256" key="1">
    <source>
        <dbReference type="ARBA" id="ARBA00000085"/>
    </source>
</evidence>
<evidence type="ECO:0000256" key="3">
    <source>
        <dbReference type="ARBA" id="ARBA00022553"/>
    </source>
</evidence>
<sequence>MNTRLRFKLIALLIVLSLTGLLVFQGYWLKGLYDTLYKQMEINIEEAMKIADYKELFLRIRTIKEEQGNLGLQTQEVYFGSDKGSPNAHLDMRSELPYGQQPEQQPIGLDREEIFRMVNPNSRMQLHIDYGDDEDFSSIDSTLVDYLYVIGEIENMVQQAMHANVDTIEPIDFQKYNKLLALELKARNIDTPHELVTIYKPQKENVKGWMHIDSLQRFANWTSPVHFDYAIQNEKTLSYRLYLKSPSSVILTQMKGILTSSFLLLLLIISAFIYLLRTILKQKTVEELKTDFTNNMTHELKTPISVSYAAVDALLNFGDPVSGKQQKYLTIVKDQLVHLTGLVEQILTLAVENRSTFRLRPETISLNGLSQSLIEQYKLKANKPIEFICSIPEDIELVADRTHLYNMLSNLIDNAIKYGDKEPCRINLVARQNRQEITISVTDNGPGISEANQRQIFDKFFRVPSGNIHNVKGYGLGLYYVKDMMSKHGGTASVESSIGKGATFTLHFKP</sequence>
<dbReference type="InterPro" id="IPR050736">
    <property type="entry name" value="Sensor_HK_Regulatory"/>
</dbReference>
<dbReference type="InterPro" id="IPR036097">
    <property type="entry name" value="HisK_dim/P_sf"/>
</dbReference>
<accession>A0A3L7ZRN3</accession>
<dbReference type="SUPFAM" id="SSF55874">
    <property type="entry name" value="ATPase domain of HSP90 chaperone/DNA topoisomerase II/histidine kinase"/>
    <property type="match status" value="1"/>
</dbReference>
<keyword evidence="7" id="KW-1133">Transmembrane helix</keyword>
<dbReference type="SUPFAM" id="SSF47384">
    <property type="entry name" value="Homodimeric domain of signal transducing histidine kinase"/>
    <property type="match status" value="1"/>
</dbReference>
<evidence type="ECO:0000259" key="8">
    <source>
        <dbReference type="PROSITE" id="PS50109"/>
    </source>
</evidence>
<dbReference type="Gene3D" id="1.10.287.130">
    <property type="match status" value="1"/>
</dbReference>
<evidence type="ECO:0000256" key="6">
    <source>
        <dbReference type="ARBA" id="ARBA00023012"/>
    </source>
</evidence>
<dbReference type="GO" id="GO:0000155">
    <property type="term" value="F:phosphorelay sensor kinase activity"/>
    <property type="evidence" value="ECO:0007669"/>
    <property type="project" value="InterPro"/>
</dbReference>
<evidence type="ECO:0000256" key="4">
    <source>
        <dbReference type="ARBA" id="ARBA00022679"/>
    </source>
</evidence>
<dbReference type="Pfam" id="PF00512">
    <property type="entry name" value="HisKA"/>
    <property type="match status" value="1"/>
</dbReference>
<dbReference type="PROSITE" id="PS50109">
    <property type="entry name" value="HIS_KIN"/>
    <property type="match status" value="1"/>
</dbReference>
<dbReference type="SMART" id="SM00388">
    <property type="entry name" value="HisKA"/>
    <property type="match status" value="1"/>
</dbReference>
<dbReference type="Pfam" id="PF02518">
    <property type="entry name" value="HATPase_c"/>
    <property type="match status" value="1"/>
</dbReference>
<evidence type="ECO:0000256" key="7">
    <source>
        <dbReference type="SAM" id="Phobius"/>
    </source>
</evidence>
<reference evidence="9 10" key="1">
    <citation type="submission" date="2018-09" db="EMBL/GenBank/DDBJ databases">
        <title>Murine metabolic-syndrome-specific gut microbial biobank.</title>
        <authorList>
            <person name="Liu C."/>
        </authorList>
    </citation>
    <scope>NUCLEOTIDE SEQUENCE [LARGE SCALE GENOMIC DNA]</scope>
    <source>
        <strain evidence="9 10">8-P5</strain>
    </source>
</reference>
<evidence type="ECO:0000256" key="2">
    <source>
        <dbReference type="ARBA" id="ARBA00012438"/>
    </source>
</evidence>
<dbReference type="Proteomes" id="UP000278164">
    <property type="component" value="Unassembled WGS sequence"/>
</dbReference>
<comment type="catalytic activity">
    <reaction evidence="1">
        <text>ATP + protein L-histidine = ADP + protein N-phospho-L-histidine.</text>
        <dbReference type="EC" id="2.7.13.3"/>
    </reaction>
</comment>
<dbReference type="CDD" id="cd00075">
    <property type="entry name" value="HATPase"/>
    <property type="match status" value="1"/>
</dbReference>
<dbReference type="InterPro" id="IPR003661">
    <property type="entry name" value="HisK_dim/P_dom"/>
</dbReference>
<keyword evidence="6" id="KW-0902">Two-component regulatory system</keyword>
<dbReference type="OrthoDB" id="1933776at2"/>
<dbReference type="InterPro" id="IPR005467">
    <property type="entry name" value="His_kinase_dom"/>
</dbReference>